<dbReference type="GO" id="GO:0006801">
    <property type="term" value="P:superoxide metabolic process"/>
    <property type="evidence" value="ECO:0007669"/>
    <property type="project" value="InterPro"/>
</dbReference>
<gene>
    <name evidence="2" type="ORF">CLOSTMETH_01663</name>
</gene>
<evidence type="ECO:0000256" key="1">
    <source>
        <dbReference type="ARBA" id="ARBA00010457"/>
    </source>
</evidence>
<sequence length="149" mass="16462">MFLPFYTKQNSRAFSKLILAHKPQARAMVKGSRSFPSLHGYVEFYPSEGGTLVAAEFYKLPRQEGACYALQLHRGGRCSGTVEDPFSDAGERLAAPAARDSRLLPCQGYVYQVFFTDQFVPNDVVGRTAVLHEFTGSDTKMGCGVILRS</sequence>
<dbReference type="SUPFAM" id="SSF49329">
    <property type="entry name" value="Cu,Zn superoxide dismutase-like"/>
    <property type="match status" value="1"/>
</dbReference>
<protein>
    <recommendedName>
        <fullName evidence="4">Copper/zinc superoxide dismutase</fullName>
    </recommendedName>
</protein>
<evidence type="ECO:0000313" key="2">
    <source>
        <dbReference type="EMBL" id="EEG30736.1"/>
    </source>
</evidence>
<comment type="similarity">
    <text evidence="1">Belongs to the Cu-Zn superoxide dismutase family.</text>
</comment>
<keyword evidence="3" id="KW-1185">Reference proteome</keyword>
<comment type="caution">
    <text evidence="2">The sequence shown here is derived from an EMBL/GenBank/DDBJ whole genome shotgun (WGS) entry which is preliminary data.</text>
</comment>
<dbReference type="GO" id="GO:0046872">
    <property type="term" value="F:metal ion binding"/>
    <property type="evidence" value="ECO:0007669"/>
    <property type="project" value="InterPro"/>
</dbReference>
<dbReference type="HOGENOM" id="CLU_056632_8_2_9"/>
<reference evidence="2 3" key="2">
    <citation type="submission" date="2009-02" db="EMBL/GenBank/DDBJ databases">
        <title>Draft genome sequence of Clostridium methylpentosum (DSM 5476).</title>
        <authorList>
            <person name="Sudarsanam P."/>
            <person name="Ley R."/>
            <person name="Guruge J."/>
            <person name="Turnbaugh P.J."/>
            <person name="Mahowald M."/>
            <person name="Liep D."/>
            <person name="Gordon J."/>
        </authorList>
    </citation>
    <scope>NUCLEOTIDE SEQUENCE [LARGE SCALE GENOMIC DNA]</scope>
    <source>
        <strain evidence="2 3">DSM 5476</strain>
    </source>
</reference>
<dbReference type="Gene3D" id="2.60.40.200">
    <property type="entry name" value="Superoxide dismutase, copper/zinc binding domain"/>
    <property type="match status" value="1"/>
</dbReference>
<dbReference type="STRING" id="537013.CLOSTMETH_01663"/>
<dbReference type="InterPro" id="IPR036423">
    <property type="entry name" value="SOD-like_Cu/Zn_dom_sf"/>
</dbReference>
<dbReference type="AlphaFoldDB" id="C0ECU2"/>
<name>C0ECU2_9FIRM</name>
<dbReference type="eggNOG" id="COG2032">
    <property type="taxonomic scope" value="Bacteria"/>
</dbReference>
<reference evidence="2 3" key="1">
    <citation type="submission" date="2009-01" db="EMBL/GenBank/DDBJ databases">
        <authorList>
            <person name="Fulton L."/>
            <person name="Clifton S."/>
            <person name="Fulton B."/>
            <person name="Xu J."/>
            <person name="Minx P."/>
            <person name="Pepin K.H."/>
            <person name="Johnson M."/>
            <person name="Bhonagiri V."/>
            <person name="Nash W.E."/>
            <person name="Mardis E.R."/>
            <person name="Wilson R.K."/>
        </authorList>
    </citation>
    <scope>NUCLEOTIDE SEQUENCE [LARGE SCALE GENOMIC DNA]</scope>
    <source>
        <strain evidence="2 3">DSM 5476</strain>
    </source>
</reference>
<proteinExistence type="inferred from homology"/>
<evidence type="ECO:0008006" key="4">
    <source>
        <dbReference type="Google" id="ProtNLM"/>
    </source>
</evidence>
<dbReference type="EMBL" id="ACEC01000057">
    <property type="protein sequence ID" value="EEG30736.1"/>
    <property type="molecule type" value="Genomic_DNA"/>
</dbReference>
<organism evidence="2 3">
    <name type="scientific">[Clostridium] methylpentosum DSM 5476</name>
    <dbReference type="NCBI Taxonomy" id="537013"/>
    <lineage>
        <taxon>Bacteria</taxon>
        <taxon>Bacillati</taxon>
        <taxon>Bacillota</taxon>
        <taxon>Clostridia</taxon>
        <taxon>Eubacteriales</taxon>
        <taxon>Oscillospiraceae</taxon>
        <taxon>Oscillospiraceae incertae sedis</taxon>
    </lineage>
</organism>
<evidence type="ECO:0000313" key="3">
    <source>
        <dbReference type="Proteomes" id="UP000003340"/>
    </source>
</evidence>
<dbReference type="Proteomes" id="UP000003340">
    <property type="component" value="Unassembled WGS sequence"/>
</dbReference>
<accession>C0ECU2</accession>